<dbReference type="InterPro" id="IPR035959">
    <property type="entry name" value="RutC-like_sf"/>
</dbReference>
<dbReference type="PROSITE" id="PS51167">
    <property type="entry name" value="CHORISMATE_MUT_1"/>
    <property type="match status" value="1"/>
</dbReference>
<dbReference type="PANTHER" id="PTHR21164">
    <property type="entry name" value="CHORISMATE MUTASE"/>
    <property type="match status" value="1"/>
</dbReference>
<dbReference type="PANTHER" id="PTHR21164:SF0">
    <property type="entry name" value="CHORISMATE MUTASE AROH"/>
    <property type="match status" value="1"/>
</dbReference>
<gene>
    <name evidence="4" type="ORF">B1s21160_03275</name>
</gene>
<reference evidence="4 5" key="1">
    <citation type="submission" date="2016-07" db="EMBL/GenBank/DDBJ databases">
        <title>High microdiversification within the ubiquitous acI lineage of Actinobacteria.</title>
        <authorList>
            <person name="Neuenschwander S.M."/>
            <person name="Salcher M."/>
            <person name="Ghai R."/>
            <person name="Pernthaler J."/>
        </authorList>
    </citation>
    <scope>NUCLEOTIDE SEQUENCE [LARGE SCALE GENOMIC DNA]</scope>
    <source>
        <strain evidence="4">MMS-21-160</strain>
    </source>
</reference>
<dbReference type="EMBL" id="CP016771">
    <property type="protein sequence ID" value="ASY13353.1"/>
    <property type="molecule type" value="Genomic_DNA"/>
</dbReference>
<feature type="binding site" evidence="2">
    <location>
        <position position="89"/>
    </location>
    <ligand>
        <name>prephenate</name>
        <dbReference type="ChEBI" id="CHEBI:29934"/>
    </ligand>
</feature>
<dbReference type="EC" id="5.4.99.5" evidence="1 3"/>
<evidence type="ECO:0000256" key="1">
    <source>
        <dbReference type="NCBIfam" id="TIGR01796"/>
    </source>
</evidence>
<sequence length="120" mass="12856">MRMRGIRGAVQLEQDSAEVMVQAVSDLLAQMLTANGIQTEDLVSIILTSTPDLTSEFPAVAARKIGLGSVPLLCSVEINVSGALPRVVRVLIHAHMEKELADIKHIYLGGAAVLRKDLAQ</sequence>
<organism evidence="4 5">
    <name type="scientific">Candidatus Nanopelagicus hibericus</name>
    <dbReference type="NCBI Taxonomy" id="1884915"/>
    <lineage>
        <taxon>Bacteria</taxon>
        <taxon>Bacillati</taxon>
        <taxon>Actinomycetota</taxon>
        <taxon>Actinomycetes</taxon>
        <taxon>Candidatus Nanopelagicales</taxon>
        <taxon>Candidatus Nanopelagicaceae</taxon>
        <taxon>Candidatus Nanopelagicus</taxon>
    </lineage>
</organism>
<dbReference type="Pfam" id="PF07736">
    <property type="entry name" value="CM_1"/>
    <property type="match status" value="1"/>
</dbReference>
<dbReference type="RefSeq" id="WP_095672420.1">
    <property type="nucleotide sequence ID" value="NZ_CP016771.1"/>
</dbReference>
<dbReference type="CDD" id="cd02185">
    <property type="entry name" value="AroH"/>
    <property type="match status" value="1"/>
</dbReference>
<evidence type="ECO:0000256" key="3">
    <source>
        <dbReference type="PROSITE-ProRule" id="PRU00514"/>
    </source>
</evidence>
<dbReference type="NCBIfam" id="TIGR01796">
    <property type="entry name" value="CM_mono_aroH"/>
    <property type="match status" value="1"/>
</dbReference>
<dbReference type="GO" id="GO:0004106">
    <property type="term" value="F:chorismate mutase activity"/>
    <property type="evidence" value="ECO:0007669"/>
    <property type="project" value="UniProtKB-UniRule"/>
</dbReference>
<keyword evidence="5" id="KW-1185">Reference proteome</keyword>
<dbReference type="AlphaFoldDB" id="A0A249K981"/>
<evidence type="ECO:0000313" key="5">
    <source>
        <dbReference type="Proteomes" id="UP000217171"/>
    </source>
</evidence>
<protein>
    <recommendedName>
        <fullName evidence="1 3">chorismate mutase</fullName>
        <ecNumber evidence="1 3">5.4.99.5</ecNumber>
    </recommendedName>
</protein>
<feature type="binding site" evidence="2">
    <location>
        <position position="7"/>
    </location>
    <ligand>
        <name>prephenate</name>
        <dbReference type="ChEBI" id="CHEBI:29934"/>
    </ligand>
</feature>
<dbReference type="PIRSF" id="PIRSF005965">
    <property type="entry name" value="Chor_mut_AroH"/>
    <property type="match status" value="1"/>
</dbReference>
<feature type="binding site" evidence="2">
    <location>
        <position position="107"/>
    </location>
    <ligand>
        <name>prephenate</name>
        <dbReference type="ChEBI" id="CHEBI:29934"/>
    </ligand>
</feature>
<dbReference type="GO" id="GO:0008652">
    <property type="term" value="P:amino acid biosynthetic process"/>
    <property type="evidence" value="ECO:0007669"/>
    <property type="project" value="UniProtKB-UniRule"/>
</dbReference>
<dbReference type="OrthoDB" id="9802232at2"/>
<evidence type="ECO:0000313" key="4">
    <source>
        <dbReference type="EMBL" id="ASY13353.1"/>
    </source>
</evidence>
<dbReference type="Gene3D" id="3.30.1330.40">
    <property type="entry name" value="RutC-like"/>
    <property type="match status" value="1"/>
</dbReference>
<dbReference type="GO" id="GO:0009073">
    <property type="term" value="P:aromatic amino acid family biosynthetic process"/>
    <property type="evidence" value="ECO:0007669"/>
    <property type="project" value="UniProtKB-UniRule"/>
</dbReference>
<keyword evidence="2 3" id="KW-0028">Amino-acid biosynthesis</keyword>
<evidence type="ECO:0000256" key="2">
    <source>
        <dbReference type="PIRSR" id="PIRSR005965-1"/>
    </source>
</evidence>
<accession>A0A249K981</accession>
<dbReference type="GO" id="GO:0046417">
    <property type="term" value="P:chorismate metabolic process"/>
    <property type="evidence" value="ECO:0007669"/>
    <property type="project" value="TreeGrafter"/>
</dbReference>
<dbReference type="Proteomes" id="UP000217171">
    <property type="component" value="Chromosome"/>
</dbReference>
<comment type="catalytic activity">
    <reaction evidence="3">
        <text>chorismate = prephenate</text>
        <dbReference type="Rhea" id="RHEA:13897"/>
        <dbReference type="ChEBI" id="CHEBI:29748"/>
        <dbReference type="ChEBI" id="CHEBI:29934"/>
        <dbReference type="EC" id="5.4.99.5"/>
    </reaction>
</comment>
<dbReference type="SUPFAM" id="SSF55298">
    <property type="entry name" value="YjgF-like"/>
    <property type="match status" value="1"/>
</dbReference>
<proteinExistence type="predicted"/>
<dbReference type="InterPro" id="IPR008243">
    <property type="entry name" value="Chorismate_mutase_AroH"/>
</dbReference>
<keyword evidence="2 3" id="KW-0057">Aromatic amino acid biosynthesis</keyword>
<keyword evidence="3" id="KW-0413">Isomerase</keyword>
<dbReference type="KEGG" id="nhi:B1s21160_03275"/>
<name>A0A249K981_9ACTN</name>